<feature type="signal peptide" evidence="1">
    <location>
        <begin position="1"/>
        <end position="20"/>
    </location>
</feature>
<evidence type="ECO:0000313" key="2">
    <source>
        <dbReference type="EMBL" id="KAA0972753.1"/>
    </source>
</evidence>
<gene>
    <name evidence="2" type="ORF">FPY71_05995</name>
</gene>
<keyword evidence="1" id="KW-0732">Signal</keyword>
<dbReference type="OrthoDB" id="7915172at2"/>
<evidence type="ECO:0000313" key="3">
    <source>
        <dbReference type="Proteomes" id="UP000324738"/>
    </source>
</evidence>
<evidence type="ECO:0000256" key="1">
    <source>
        <dbReference type="SAM" id="SignalP"/>
    </source>
</evidence>
<dbReference type="AlphaFoldDB" id="A0A5B0E1Q0"/>
<dbReference type="Proteomes" id="UP000324738">
    <property type="component" value="Unassembled WGS sequence"/>
</dbReference>
<comment type="caution">
    <text evidence="2">The sequence shown here is derived from an EMBL/GenBank/DDBJ whole genome shotgun (WGS) entry which is preliminary data.</text>
</comment>
<proteinExistence type="predicted"/>
<keyword evidence="3" id="KW-1185">Reference proteome</keyword>
<dbReference type="EMBL" id="VTWH01000001">
    <property type="protein sequence ID" value="KAA0972753.1"/>
    <property type="molecule type" value="Genomic_DNA"/>
</dbReference>
<organism evidence="2 3">
    <name type="scientific">Aureimonas fodinaquatilis</name>
    <dbReference type="NCBI Taxonomy" id="2565783"/>
    <lineage>
        <taxon>Bacteria</taxon>
        <taxon>Pseudomonadati</taxon>
        <taxon>Pseudomonadota</taxon>
        <taxon>Alphaproteobacteria</taxon>
        <taxon>Hyphomicrobiales</taxon>
        <taxon>Aurantimonadaceae</taxon>
        <taxon>Aureimonas</taxon>
    </lineage>
</organism>
<name>A0A5B0E1Q0_9HYPH</name>
<sequence>MFRSILAGIVLMATTATGFAGSSDAFLKHIDGRWIGPGEIVAGKYKGTRFTCDLAGGTENRPSSMELDGTCRVGLFSQKMTAKVSHNGSTYQGAFLDGAKGAGLDISSGVIEGDRMVFGLDRKSLNGAMVARMESRDALNVTISVKVDGKLVPVLGMKLKREAGSVRQTALQED</sequence>
<reference evidence="2 3" key="1">
    <citation type="submission" date="2019-08" db="EMBL/GenBank/DDBJ databases">
        <title>Aureimonas fodiniaquatilis sp. nov., isolated from a coal mine wastewater.</title>
        <authorList>
            <person name="Kim W."/>
        </authorList>
    </citation>
    <scope>NUCLEOTIDE SEQUENCE [LARGE SCALE GENOMIC DNA]</scope>
    <source>
        <strain evidence="2 3">CAU 1482</strain>
    </source>
</reference>
<feature type="chain" id="PRO_5023089680" evidence="1">
    <location>
        <begin position="21"/>
        <end position="174"/>
    </location>
</feature>
<accession>A0A5B0E1Q0</accession>
<protein>
    <submittedName>
        <fullName evidence="2">Uncharacterized protein</fullName>
    </submittedName>
</protein>